<evidence type="ECO:0000313" key="1">
    <source>
        <dbReference type="EMBL" id="JAS01167.1"/>
    </source>
</evidence>
<proteinExistence type="predicted"/>
<sequence>MSQTRRDIRLIIGLLTGHCRLNRHMHHL</sequence>
<protein>
    <submittedName>
        <fullName evidence="1">Lian-aa1 retrotransposon protein</fullName>
    </submittedName>
</protein>
<name>A0A170ZPN0_TRIIF</name>
<dbReference type="AlphaFoldDB" id="A0A170ZPN0"/>
<reference evidence="1" key="2">
    <citation type="journal article" date="2017" name="J. Med. Entomol.">
        <title>Transcriptome Analysis of the Triatoma infestans (Hemiptera: Reduviidae) Integument.</title>
        <authorList>
            <person name="Calderon-Fernandez G.M."/>
            <person name="Moriconi D.E."/>
            <person name="Dulbecco A.B."/>
            <person name="Juarez M.P."/>
        </authorList>
    </citation>
    <scope>NUCLEOTIDE SEQUENCE</scope>
    <source>
        <strain evidence="1">Int1</strain>
        <tissue evidence="1">Integument</tissue>
    </source>
</reference>
<organism evidence="1">
    <name type="scientific">Triatoma infestans</name>
    <name type="common">Assassin bug</name>
    <dbReference type="NCBI Taxonomy" id="30076"/>
    <lineage>
        <taxon>Eukaryota</taxon>
        <taxon>Metazoa</taxon>
        <taxon>Ecdysozoa</taxon>
        <taxon>Arthropoda</taxon>
        <taxon>Hexapoda</taxon>
        <taxon>Insecta</taxon>
        <taxon>Pterygota</taxon>
        <taxon>Neoptera</taxon>
        <taxon>Paraneoptera</taxon>
        <taxon>Hemiptera</taxon>
        <taxon>Heteroptera</taxon>
        <taxon>Panheteroptera</taxon>
        <taxon>Cimicomorpha</taxon>
        <taxon>Reduviidae</taxon>
        <taxon>Triatominae</taxon>
        <taxon>Triatoma</taxon>
    </lineage>
</organism>
<dbReference type="EMBL" id="GEMB01002011">
    <property type="protein sequence ID" value="JAS01167.1"/>
    <property type="molecule type" value="Transcribed_RNA"/>
</dbReference>
<accession>A0A170ZPN0</accession>
<reference evidence="1" key="1">
    <citation type="submission" date="2016-04" db="EMBL/GenBank/DDBJ databases">
        <authorList>
            <person name="Calderon-Fernandez G.M.Sr."/>
        </authorList>
    </citation>
    <scope>NUCLEOTIDE SEQUENCE</scope>
    <source>
        <strain evidence="1">Int1</strain>
        <tissue evidence="1">Integument</tissue>
    </source>
</reference>